<dbReference type="Proteomes" id="UP000515146">
    <property type="component" value="Unplaced"/>
</dbReference>
<reference evidence="4" key="1">
    <citation type="submission" date="2025-08" db="UniProtKB">
        <authorList>
            <consortium name="RefSeq"/>
        </authorList>
    </citation>
    <scope>IDENTIFICATION</scope>
    <source>
        <strain evidence="4">Airmid</strain>
    </source>
</reference>
<evidence type="ECO:0000313" key="3">
    <source>
        <dbReference type="Proteomes" id="UP000515146"/>
    </source>
</evidence>
<feature type="compositionally biased region" description="Polar residues" evidence="2">
    <location>
        <begin position="437"/>
        <end position="446"/>
    </location>
</feature>
<proteinExistence type="inferred from homology"/>
<feature type="region of interest" description="Disordered" evidence="2">
    <location>
        <begin position="352"/>
        <end position="379"/>
    </location>
</feature>
<feature type="region of interest" description="Disordered" evidence="2">
    <location>
        <begin position="525"/>
        <end position="576"/>
    </location>
</feature>
<dbReference type="OrthoDB" id="5834362at2759"/>
<dbReference type="InParanoid" id="A0A6P6YEP3"/>
<evidence type="ECO:0000256" key="1">
    <source>
        <dbReference type="ARBA" id="ARBA00005456"/>
    </source>
</evidence>
<dbReference type="RefSeq" id="XP_027203371.1">
    <property type="nucleotide sequence ID" value="XM_027347570.1"/>
</dbReference>
<evidence type="ECO:0000313" key="4">
    <source>
        <dbReference type="RefSeq" id="XP_027203371.1"/>
    </source>
</evidence>
<keyword evidence="3" id="KW-1185">Reference proteome</keyword>
<accession>A0A6P6YEP3</accession>
<feature type="region of interest" description="Disordered" evidence="2">
    <location>
        <begin position="411"/>
        <end position="446"/>
    </location>
</feature>
<feature type="compositionally biased region" description="Acidic residues" evidence="2">
    <location>
        <begin position="463"/>
        <end position="476"/>
    </location>
</feature>
<gene>
    <name evidence="4" type="primary">LOC113797191</name>
</gene>
<feature type="region of interest" description="Disordered" evidence="2">
    <location>
        <begin position="237"/>
        <end position="272"/>
    </location>
</feature>
<dbReference type="PANTHER" id="PTHR31489:SF2">
    <property type="entry name" value="PROTEIN LIN-52 HOMOLOG"/>
    <property type="match status" value="1"/>
</dbReference>
<dbReference type="PANTHER" id="PTHR31489">
    <property type="entry name" value="LIN52 FAMILY MEMBER"/>
    <property type="match status" value="1"/>
</dbReference>
<evidence type="ECO:0000256" key="2">
    <source>
        <dbReference type="SAM" id="MobiDB-lite"/>
    </source>
</evidence>
<comment type="similarity">
    <text evidence="1">Belongs to the lin-52 family.</text>
</comment>
<feature type="region of interest" description="Disordered" evidence="2">
    <location>
        <begin position="463"/>
        <end position="483"/>
    </location>
</feature>
<feature type="region of interest" description="Disordered" evidence="2">
    <location>
        <begin position="1"/>
        <end position="23"/>
    </location>
</feature>
<organism evidence="3 4">
    <name type="scientific">Dermatophagoides pteronyssinus</name>
    <name type="common">European house dust mite</name>
    <dbReference type="NCBI Taxonomy" id="6956"/>
    <lineage>
        <taxon>Eukaryota</taxon>
        <taxon>Metazoa</taxon>
        <taxon>Ecdysozoa</taxon>
        <taxon>Arthropoda</taxon>
        <taxon>Chelicerata</taxon>
        <taxon>Arachnida</taxon>
        <taxon>Acari</taxon>
        <taxon>Acariformes</taxon>
        <taxon>Sarcoptiformes</taxon>
        <taxon>Astigmata</taxon>
        <taxon>Psoroptidia</taxon>
        <taxon>Analgoidea</taxon>
        <taxon>Pyroglyphidae</taxon>
        <taxon>Dermatophagoidinae</taxon>
        <taxon>Dermatophagoides</taxon>
    </lineage>
</organism>
<dbReference type="KEGG" id="dpte:113797191"/>
<dbReference type="AlphaFoldDB" id="A0A6P6YEP3"/>
<feature type="compositionally biased region" description="Low complexity" evidence="2">
    <location>
        <begin position="542"/>
        <end position="568"/>
    </location>
</feature>
<feature type="compositionally biased region" description="Acidic residues" evidence="2">
    <location>
        <begin position="416"/>
        <end position="425"/>
    </location>
</feature>
<dbReference type="GO" id="GO:0070176">
    <property type="term" value="C:DRM complex"/>
    <property type="evidence" value="ECO:0007669"/>
    <property type="project" value="InterPro"/>
</dbReference>
<feature type="compositionally biased region" description="Low complexity" evidence="2">
    <location>
        <begin position="243"/>
        <end position="264"/>
    </location>
</feature>
<feature type="compositionally biased region" description="Basic and acidic residues" evidence="2">
    <location>
        <begin position="362"/>
        <end position="371"/>
    </location>
</feature>
<dbReference type="GO" id="GO:0006355">
    <property type="term" value="P:regulation of DNA-templated transcription"/>
    <property type="evidence" value="ECO:0007669"/>
    <property type="project" value="InterPro"/>
</dbReference>
<dbReference type="InterPro" id="IPR018737">
    <property type="entry name" value="DREAM_LIN52"/>
</dbReference>
<sequence length="672" mass="73442">MDHTKLQPSQTTPVQGTVSATPTSIQAARPRFNLNNFILVPAGSTNILTNNGQMSNLIATNHNTIVNKGKIMILTTTPTLTGTGNATGTATGAQILTASHTGQSVQLRPSMVLATSSATTTPGTLVTPNISTFGNSTTATSIIANIKMNPVSNQPISNQIHQIATVPTVTASVSNALTIPANVMATNNNNIKQQPQAVQMLTPIVTPANLSGNNSGNNNRAHPHHQHLNFVSQNLTHRNQSPSSSITINHANNNNNNSTNKSTIHLSTGKTKTNTIQQASNNTSISTTPVILNTNNLFVTTPCIDGQQNQQSKSKPMINLNLIPSNHNFNINQLKNVVTDPQKMNVDYIVDNENADDDDDAEIKSIEEKQNGKRKKKNRHEKLFTDETLDRSSPELWPESVPGVVKFLANTSPYTSDDDDYDLSDDSPQKNGGKLDISNNSGTRNPTLINLSSIVKSEIFDDDDEYDDDEEDDDDSSLQNFGDNNLRYNKTNFNFTNSDNQFDGRNKIIKSFALTPYGLELANENEDIDDDSDSRATSPTESILTNSTNNNKTNIKSSNNLNNNTNNNDNKPEWQKGFNDEEISMLYGYGSLTSSALLDKVREIQNLSYQLGLEEESEIARARYLNILNENDSNNDNMPNLSIDSEIDNIFMSTKTKTTTTTNSNQISSTAS</sequence>
<protein>
    <submittedName>
        <fullName evidence="4">Homeobox protein 2-like</fullName>
    </submittedName>
</protein>
<name>A0A6P6YEP3_DERPT</name>
<dbReference type="Pfam" id="PF10044">
    <property type="entry name" value="LIN52"/>
    <property type="match status" value="2"/>
</dbReference>
<dbReference type="OMA" id="HEEGFND"/>